<dbReference type="InterPro" id="IPR027806">
    <property type="entry name" value="HARBI1_dom"/>
</dbReference>
<evidence type="ECO:0000313" key="9">
    <source>
        <dbReference type="EMBL" id="CAG9581458.1"/>
    </source>
</evidence>
<dbReference type="PANTHER" id="PTHR22930:SF85">
    <property type="entry name" value="GH03217P-RELATED"/>
    <property type="match status" value="1"/>
</dbReference>
<keyword evidence="4" id="KW-0540">Nuclease</keyword>
<feature type="domain" description="DDE Tnp4" evidence="8">
    <location>
        <begin position="214"/>
        <end position="342"/>
    </location>
</feature>
<keyword evidence="7" id="KW-0539">Nucleus</keyword>
<dbReference type="Pfam" id="PF13359">
    <property type="entry name" value="DDE_Tnp_4"/>
    <property type="match status" value="1"/>
</dbReference>
<keyword evidence="6" id="KW-0378">Hydrolase</keyword>
<dbReference type="InterPro" id="IPR045249">
    <property type="entry name" value="HARBI1-like"/>
</dbReference>
<evidence type="ECO:0000256" key="3">
    <source>
        <dbReference type="ARBA" id="ARBA00006958"/>
    </source>
</evidence>
<comment type="caution">
    <text evidence="9">The sequence shown here is derived from an EMBL/GenBank/DDBJ whole genome shotgun (WGS) entry which is preliminary data.</text>
</comment>
<gene>
    <name evidence="9" type="ORF">DCHRY22_LOCUS14059</name>
</gene>
<dbReference type="GO" id="GO:0004518">
    <property type="term" value="F:nuclease activity"/>
    <property type="evidence" value="ECO:0007669"/>
    <property type="project" value="UniProtKB-KW"/>
</dbReference>
<comment type="similarity">
    <text evidence="3">Belongs to the HARBI1 family.</text>
</comment>
<accession>A0A8J2W624</accession>
<comment type="subcellular location">
    <subcellularLocation>
        <location evidence="2">Nucleus</location>
    </subcellularLocation>
</comment>
<dbReference type="PANTHER" id="PTHR22930">
    <property type="match status" value="1"/>
</dbReference>
<dbReference type="Proteomes" id="UP000789524">
    <property type="component" value="Unassembled WGS sequence"/>
</dbReference>
<reference evidence="9" key="1">
    <citation type="submission" date="2021-09" db="EMBL/GenBank/DDBJ databases">
        <authorList>
            <person name="Martin H S."/>
        </authorList>
    </citation>
    <scope>NUCLEOTIDE SEQUENCE</scope>
</reference>
<dbReference type="AlphaFoldDB" id="A0A8J2W624"/>
<sequence>MSNFNTEFIMELFLDDNVSTLNRLIVATANTVNENLENISYIKRTLLKQQGIIVQPSDQFRSLKDVTIPYENKNFFELIVKNFTNEEYMIKFKMHKATVQALITFLKDHFKPGSSIVPLDKKVHVFLWALVNDCSFKEVGQIFGLHKSSVSYIFHEIVMLLAEQRYQFINWPSLEEQHITRVKVNSKYGFPNCVGFLDACRLKVGSKRKKRQVSNFILLQAVCDETLMFIDIHIGEIGNTVKGKVFRETQLCQELKNFIDFDNHLLGDCEYKLRKNLLIPFSSEELVSSEEIKFNEIHWKAHSYIGSAFELLKERFQKLNHIDINRPDAVQALICAACVLHNFVLLHEGTPVKEEAVINDEGVSIDTNVVKSAVEKRQFICNYINYIHNLRSEYTERR</sequence>
<dbReference type="OrthoDB" id="2668416at2759"/>
<evidence type="ECO:0000256" key="4">
    <source>
        <dbReference type="ARBA" id="ARBA00022722"/>
    </source>
</evidence>
<name>A0A8J2W624_9NEOP</name>
<comment type="cofactor">
    <cofactor evidence="1">
        <name>a divalent metal cation</name>
        <dbReference type="ChEBI" id="CHEBI:60240"/>
    </cofactor>
</comment>
<evidence type="ECO:0000256" key="2">
    <source>
        <dbReference type="ARBA" id="ARBA00004123"/>
    </source>
</evidence>
<evidence type="ECO:0000256" key="6">
    <source>
        <dbReference type="ARBA" id="ARBA00022801"/>
    </source>
</evidence>
<keyword evidence="10" id="KW-1185">Reference proteome</keyword>
<organism evidence="9 10">
    <name type="scientific">Danaus chrysippus</name>
    <name type="common">African queen</name>
    <dbReference type="NCBI Taxonomy" id="151541"/>
    <lineage>
        <taxon>Eukaryota</taxon>
        <taxon>Metazoa</taxon>
        <taxon>Ecdysozoa</taxon>
        <taxon>Arthropoda</taxon>
        <taxon>Hexapoda</taxon>
        <taxon>Insecta</taxon>
        <taxon>Pterygota</taxon>
        <taxon>Neoptera</taxon>
        <taxon>Endopterygota</taxon>
        <taxon>Lepidoptera</taxon>
        <taxon>Glossata</taxon>
        <taxon>Ditrysia</taxon>
        <taxon>Papilionoidea</taxon>
        <taxon>Nymphalidae</taxon>
        <taxon>Danainae</taxon>
        <taxon>Danaini</taxon>
        <taxon>Danaina</taxon>
        <taxon>Danaus</taxon>
        <taxon>Anosia</taxon>
    </lineage>
</organism>
<evidence type="ECO:0000256" key="5">
    <source>
        <dbReference type="ARBA" id="ARBA00022723"/>
    </source>
</evidence>
<evidence type="ECO:0000313" key="10">
    <source>
        <dbReference type="Proteomes" id="UP000789524"/>
    </source>
</evidence>
<evidence type="ECO:0000256" key="1">
    <source>
        <dbReference type="ARBA" id="ARBA00001968"/>
    </source>
</evidence>
<protein>
    <submittedName>
        <fullName evidence="9">(African queen) hypothetical protein</fullName>
    </submittedName>
</protein>
<dbReference type="GO" id="GO:0046872">
    <property type="term" value="F:metal ion binding"/>
    <property type="evidence" value="ECO:0007669"/>
    <property type="project" value="UniProtKB-KW"/>
</dbReference>
<dbReference type="EMBL" id="CAKASE010000080">
    <property type="protein sequence ID" value="CAG9581458.1"/>
    <property type="molecule type" value="Genomic_DNA"/>
</dbReference>
<evidence type="ECO:0000256" key="7">
    <source>
        <dbReference type="ARBA" id="ARBA00023242"/>
    </source>
</evidence>
<keyword evidence="5" id="KW-0479">Metal-binding</keyword>
<dbReference type="GO" id="GO:0005634">
    <property type="term" value="C:nucleus"/>
    <property type="evidence" value="ECO:0007669"/>
    <property type="project" value="UniProtKB-SubCell"/>
</dbReference>
<proteinExistence type="inferred from homology"/>
<evidence type="ECO:0000259" key="8">
    <source>
        <dbReference type="Pfam" id="PF13359"/>
    </source>
</evidence>
<dbReference type="GO" id="GO:0016787">
    <property type="term" value="F:hydrolase activity"/>
    <property type="evidence" value="ECO:0007669"/>
    <property type="project" value="UniProtKB-KW"/>
</dbReference>